<organism evidence="1">
    <name type="scientific">Arundo donax</name>
    <name type="common">Giant reed</name>
    <name type="synonym">Donax arundinaceus</name>
    <dbReference type="NCBI Taxonomy" id="35708"/>
    <lineage>
        <taxon>Eukaryota</taxon>
        <taxon>Viridiplantae</taxon>
        <taxon>Streptophyta</taxon>
        <taxon>Embryophyta</taxon>
        <taxon>Tracheophyta</taxon>
        <taxon>Spermatophyta</taxon>
        <taxon>Magnoliopsida</taxon>
        <taxon>Liliopsida</taxon>
        <taxon>Poales</taxon>
        <taxon>Poaceae</taxon>
        <taxon>PACMAD clade</taxon>
        <taxon>Arundinoideae</taxon>
        <taxon>Arundineae</taxon>
        <taxon>Arundo</taxon>
    </lineage>
</organism>
<reference evidence="1" key="2">
    <citation type="journal article" date="2015" name="Data Brief">
        <title>Shoot transcriptome of the giant reed, Arundo donax.</title>
        <authorList>
            <person name="Barrero R.A."/>
            <person name="Guerrero F.D."/>
            <person name="Moolhuijzen P."/>
            <person name="Goolsby J.A."/>
            <person name="Tidwell J."/>
            <person name="Bellgard S.E."/>
            <person name="Bellgard M.I."/>
        </authorList>
    </citation>
    <scope>NUCLEOTIDE SEQUENCE</scope>
    <source>
        <tissue evidence="1">Shoot tissue taken approximately 20 cm above the soil surface</tissue>
    </source>
</reference>
<name>A0A0A9A2W6_ARUDO</name>
<dbReference type="EMBL" id="GBRH01254545">
    <property type="protein sequence ID" value="JAD43350.1"/>
    <property type="molecule type" value="Transcribed_RNA"/>
</dbReference>
<reference evidence="1" key="1">
    <citation type="submission" date="2014-09" db="EMBL/GenBank/DDBJ databases">
        <authorList>
            <person name="Magalhaes I.L.F."/>
            <person name="Oliveira U."/>
            <person name="Santos F.R."/>
            <person name="Vidigal T.H.D.A."/>
            <person name="Brescovit A.D."/>
            <person name="Santos A.J."/>
        </authorList>
    </citation>
    <scope>NUCLEOTIDE SEQUENCE</scope>
    <source>
        <tissue evidence="1">Shoot tissue taken approximately 20 cm above the soil surface</tissue>
    </source>
</reference>
<evidence type="ECO:0000313" key="1">
    <source>
        <dbReference type="EMBL" id="JAD43350.1"/>
    </source>
</evidence>
<dbReference type="AlphaFoldDB" id="A0A0A9A2W6"/>
<protein>
    <submittedName>
        <fullName evidence="1">Uncharacterized protein</fullName>
    </submittedName>
</protein>
<accession>A0A0A9A2W6</accession>
<proteinExistence type="predicted"/>
<sequence>MRKQSSSQMRNRELGMRE</sequence>